<evidence type="ECO:0000256" key="2">
    <source>
        <dbReference type="ARBA" id="ARBA00004613"/>
    </source>
</evidence>
<feature type="chain" id="PRO_5043954376" description="adenosine deaminase" evidence="10">
    <location>
        <begin position="18"/>
        <end position="529"/>
    </location>
</feature>
<keyword evidence="7 10" id="KW-0732">Signal</keyword>
<evidence type="ECO:0000256" key="10">
    <source>
        <dbReference type="SAM" id="SignalP"/>
    </source>
</evidence>
<keyword evidence="8" id="KW-0378">Hydrolase</keyword>
<sequence length="529" mass="61067">MKLVIACLVVVLNSAHTYKLTWDSERHLLDETIRRPYSLTDDPDYMKQREKMIADEDAMRLGGRLVLQPEEQAVNKILMAEKTKMMDDSRINRTPYIPSLSFYQVKPKVENTTLLKLIRQMPKGGALHVHDLSGASIDWLIQNATYRDNIYMCVDPDSYILFKAFKTPPPNPDCPWKSVKEERAAASSPQAFDALLKKNLTMLEVDPVEAYPNNDKAWIRFQKFFMQVYYLIYYVPVFRDYYRRTLEEFSADNVQYLELRAQLWGLYDLEGKVYDSEFGLNLLLNVTEEFKKVNPNFIGAKVIMCGIRNSNVSVIAENVKNAVALKQLYPDFLAGYDLVSDEVWYNPLIYYLDALLYPSRMDPPYDLPYFFHAGETDWQGTEVDKNLVDAILLNTTRIGHGFALSKHPNLAKVVRTRQIGVEVNPISNQLLRLVTDLRNHPMNGLLAQDYPIVISSDDPSVWESYPLSHDFYMAFMAMSSEDADLTFLKQLAINSIRYSAMSKSERKAATAKWEQSWSTFIKTYLSQRP</sequence>
<dbReference type="PANTHER" id="PTHR11409">
    <property type="entry name" value="ADENOSINE DEAMINASE"/>
    <property type="match status" value="1"/>
</dbReference>
<dbReference type="Pfam" id="PF08451">
    <property type="entry name" value="A_deaminase_N"/>
    <property type="match status" value="1"/>
</dbReference>
<reference evidence="13 14" key="1">
    <citation type="submission" date="2024-04" db="EMBL/GenBank/DDBJ databases">
        <authorList>
            <consortium name="Genoscope - CEA"/>
            <person name="William W."/>
        </authorList>
    </citation>
    <scope>NUCLEOTIDE SEQUENCE [LARGE SCALE GENOMIC DNA]</scope>
</reference>
<dbReference type="GO" id="GO:0046103">
    <property type="term" value="P:inosine biosynthetic process"/>
    <property type="evidence" value="ECO:0007669"/>
    <property type="project" value="TreeGrafter"/>
</dbReference>
<evidence type="ECO:0000256" key="8">
    <source>
        <dbReference type="ARBA" id="ARBA00022801"/>
    </source>
</evidence>
<feature type="domain" description="Adenosine/AMP deaminase N-terminal" evidence="12">
    <location>
        <begin position="38"/>
        <end position="118"/>
    </location>
</feature>
<evidence type="ECO:0000256" key="7">
    <source>
        <dbReference type="ARBA" id="ARBA00022729"/>
    </source>
</evidence>
<dbReference type="EMBL" id="CAXITT010000894">
    <property type="protein sequence ID" value="CAL1547030.1"/>
    <property type="molecule type" value="Genomic_DNA"/>
</dbReference>
<dbReference type="Pfam" id="PF00962">
    <property type="entry name" value="A_deaminase"/>
    <property type="match status" value="1"/>
</dbReference>
<evidence type="ECO:0000256" key="3">
    <source>
        <dbReference type="ARBA" id="ARBA00006083"/>
    </source>
</evidence>
<organism evidence="13 14">
    <name type="scientific">Lymnaea stagnalis</name>
    <name type="common">Great pond snail</name>
    <name type="synonym">Helix stagnalis</name>
    <dbReference type="NCBI Taxonomy" id="6523"/>
    <lineage>
        <taxon>Eukaryota</taxon>
        <taxon>Metazoa</taxon>
        <taxon>Spiralia</taxon>
        <taxon>Lophotrochozoa</taxon>
        <taxon>Mollusca</taxon>
        <taxon>Gastropoda</taxon>
        <taxon>Heterobranchia</taxon>
        <taxon>Euthyneura</taxon>
        <taxon>Panpulmonata</taxon>
        <taxon>Hygrophila</taxon>
        <taxon>Lymnaeoidea</taxon>
        <taxon>Lymnaeidae</taxon>
        <taxon>Lymnaea</taxon>
    </lineage>
</organism>
<keyword evidence="14" id="KW-1185">Reference proteome</keyword>
<dbReference type="PANTHER" id="PTHR11409:SF39">
    <property type="entry name" value="ADENOSINE DEAMINASE 2"/>
    <property type="match status" value="1"/>
</dbReference>
<evidence type="ECO:0000256" key="4">
    <source>
        <dbReference type="ARBA" id="ARBA00012784"/>
    </source>
</evidence>
<dbReference type="InterPro" id="IPR001365">
    <property type="entry name" value="A_deaminase_dom"/>
</dbReference>
<evidence type="ECO:0000256" key="1">
    <source>
        <dbReference type="ARBA" id="ARBA00001947"/>
    </source>
</evidence>
<dbReference type="NCBIfam" id="TIGR01431">
    <property type="entry name" value="adm_rel"/>
    <property type="match status" value="1"/>
</dbReference>
<gene>
    <name evidence="13" type="ORF">GSLYS_00020387001</name>
</gene>
<comment type="similarity">
    <text evidence="3">Belongs to the metallo-dependent hydrolases superfamily. Adenosine and AMP deaminases family. ADGF subfamily.</text>
</comment>
<dbReference type="FunFam" id="3.20.20.140:FF:000017">
    <property type="entry name" value="Adenosine deaminase 2"/>
    <property type="match status" value="1"/>
</dbReference>
<dbReference type="GO" id="GO:0006154">
    <property type="term" value="P:adenosine catabolic process"/>
    <property type="evidence" value="ECO:0007669"/>
    <property type="project" value="InterPro"/>
</dbReference>
<dbReference type="AlphaFoldDB" id="A0AAV2IJK8"/>
<dbReference type="Proteomes" id="UP001497497">
    <property type="component" value="Unassembled WGS sequence"/>
</dbReference>
<evidence type="ECO:0000259" key="12">
    <source>
        <dbReference type="Pfam" id="PF08451"/>
    </source>
</evidence>
<dbReference type="GO" id="GO:0004000">
    <property type="term" value="F:adenosine deaminase activity"/>
    <property type="evidence" value="ECO:0007669"/>
    <property type="project" value="InterPro"/>
</dbReference>
<dbReference type="GO" id="GO:0046872">
    <property type="term" value="F:metal ion binding"/>
    <property type="evidence" value="ECO:0007669"/>
    <property type="project" value="UniProtKB-KW"/>
</dbReference>
<comment type="caution">
    <text evidence="13">The sequence shown here is derived from an EMBL/GenBank/DDBJ whole genome shotgun (WGS) entry which is preliminary data.</text>
</comment>
<name>A0AAV2IJK8_LYMST</name>
<dbReference type="InterPro" id="IPR006330">
    <property type="entry name" value="Ado/ade_deaminase"/>
</dbReference>
<proteinExistence type="inferred from homology"/>
<feature type="domain" description="Adenosine deaminase" evidence="11">
    <location>
        <begin position="213"/>
        <end position="508"/>
    </location>
</feature>
<evidence type="ECO:0000256" key="6">
    <source>
        <dbReference type="ARBA" id="ARBA00022723"/>
    </source>
</evidence>
<feature type="signal peptide" evidence="10">
    <location>
        <begin position="1"/>
        <end position="17"/>
    </location>
</feature>
<dbReference type="SUPFAM" id="SSF51556">
    <property type="entry name" value="Metallo-dependent hydrolases"/>
    <property type="match status" value="1"/>
</dbReference>
<comment type="catalytic activity">
    <reaction evidence="9">
        <text>adenosine + H2O + H(+) = inosine + NH4(+)</text>
        <dbReference type="Rhea" id="RHEA:24408"/>
        <dbReference type="ChEBI" id="CHEBI:15377"/>
        <dbReference type="ChEBI" id="CHEBI:15378"/>
        <dbReference type="ChEBI" id="CHEBI:16335"/>
        <dbReference type="ChEBI" id="CHEBI:17596"/>
        <dbReference type="ChEBI" id="CHEBI:28938"/>
        <dbReference type="EC" id="3.5.4.4"/>
    </reaction>
</comment>
<dbReference type="GO" id="GO:0005615">
    <property type="term" value="C:extracellular space"/>
    <property type="evidence" value="ECO:0007669"/>
    <property type="project" value="InterPro"/>
</dbReference>
<accession>A0AAV2IJK8</accession>
<protein>
    <recommendedName>
        <fullName evidence="4">adenosine deaminase</fullName>
        <ecNumber evidence="4">3.5.4.4</ecNumber>
    </recommendedName>
</protein>
<dbReference type="CDD" id="cd01321">
    <property type="entry name" value="ADGF"/>
    <property type="match status" value="1"/>
</dbReference>
<comment type="cofactor">
    <cofactor evidence="1">
        <name>Zn(2+)</name>
        <dbReference type="ChEBI" id="CHEBI:29105"/>
    </cofactor>
</comment>
<evidence type="ECO:0000313" key="13">
    <source>
        <dbReference type="EMBL" id="CAL1547030.1"/>
    </source>
</evidence>
<evidence type="ECO:0000313" key="14">
    <source>
        <dbReference type="Proteomes" id="UP001497497"/>
    </source>
</evidence>
<evidence type="ECO:0000256" key="9">
    <source>
        <dbReference type="ARBA" id="ARBA00047764"/>
    </source>
</evidence>
<dbReference type="Gene3D" id="3.20.20.140">
    <property type="entry name" value="Metal-dependent hydrolases"/>
    <property type="match status" value="1"/>
</dbReference>
<comment type="subcellular location">
    <subcellularLocation>
        <location evidence="2">Secreted</location>
    </subcellularLocation>
</comment>
<keyword evidence="5" id="KW-0964">Secreted</keyword>
<evidence type="ECO:0000259" key="11">
    <source>
        <dbReference type="Pfam" id="PF00962"/>
    </source>
</evidence>
<evidence type="ECO:0000256" key="5">
    <source>
        <dbReference type="ARBA" id="ARBA00022525"/>
    </source>
</evidence>
<dbReference type="EC" id="3.5.4.4" evidence="4"/>
<keyword evidence="6" id="KW-0479">Metal-binding</keyword>
<dbReference type="InterPro" id="IPR013659">
    <property type="entry name" value="A_deaminase_N"/>
</dbReference>
<dbReference type="InterPro" id="IPR006331">
    <property type="entry name" value="ADGF"/>
</dbReference>
<dbReference type="InterPro" id="IPR032466">
    <property type="entry name" value="Metal_Hydrolase"/>
</dbReference>